<proteinExistence type="predicted"/>
<dbReference type="InterPro" id="IPR007712">
    <property type="entry name" value="RelE/ParE_toxin"/>
</dbReference>
<dbReference type="RefSeq" id="WP_070484480.1">
    <property type="nucleotide sequence ID" value="NZ_UHFT01000001.1"/>
</dbReference>
<comment type="caution">
    <text evidence="2">The sequence shown here is derived from an EMBL/GenBank/DDBJ whole genome shotgun (WGS) entry which is preliminary data.</text>
</comment>
<dbReference type="AlphaFoldDB" id="A0A380L620"/>
<dbReference type="Pfam" id="PF05016">
    <property type="entry name" value="ParE_toxin"/>
    <property type="match status" value="1"/>
</dbReference>
<organism evidence="2 3">
    <name type="scientific">Streptococcus milleri</name>
    <dbReference type="NCBI Taxonomy" id="33040"/>
    <lineage>
        <taxon>Bacteria</taxon>
        <taxon>Bacillati</taxon>
        <taxon>Bacillota</taxon>
        <taxon>Bacilli</taxon>
        <taxon>Lactobacillales</taxon>
        <taxon>Streptococcaceae</taxon>
        <taxon>Streptococcus</taxon>
    </lineage>
</organism>
<keyword evidence="1" id="KW-1277">Toxin-antitoxin system</keyword>
<dbReference type="InterPro" id="IPR035093">
    <property type="entry name" value="RelE/ParE_toxin_dom_sf"/>
</dbReference>
<sequence>MDRYTVNTPQTIFDQIKSIKNYIQDVLLSPDAALKTSQLLLEGIKSLQTFPERGFDADEKVGRQISKQYKTFGIVIANRKYLLFYNINTEDKIVNVTHLLPVKSDYAKLFL</sequence>
<name>A0A380L620_9STRE</name>
<gene>
    <name evidence="2" type="ORF">NCTC11063_01255</name>
</gene>
<evidence type="ECO:0000313" key="2">
    <source>
        <dbReference type="EMBL" id="SUN80550.1"/>
    </source>
</evidence>
<evidence type="ECO:0000256" key="1">
    <source>
        <dbReference type="ARBA" id="ARBA00022649"/>
    </source>
</evidence>
<dbReference type="Gene3D" id="3.30.2310.20">
    <property type="entry name" value="RelE-like"/>
    <property type="match status" value="1"/>
</dbReference>
<dbReference type="EMBL" id="UHFT01000001">
    <property type="protein sequence ID" value="SUN80550.1"/>
    <property type="molecule type" value="Genomic_DNA"/>
</dbReference>
<dbReference type="Proteomes" id="UP000255236">
    <property type="component" value="Unassembled WGS sequence"/>
</dbReference>
<reference evidence="2" key="1">
    <citation type="submission" date="2018-06" db="EMBL/GenBank/DDBJ databases">
        <authorList>
            <consortium name="Pathogen Informatics"/>
            <person name="Doyle S."/>
        </authorList>
    </citation>
    <scope>NUCLEOTIDE SEQUENCE [LARGE SCALE GENOMIC DNA]</scope>
    <source>
        <strain evidence="2">NCTC11063</strain>
    </source>
</reference>
<protein>
    <submittedName>
        <fullName evidence="2">Plasmid stabilization system protein</fullName>
    </submittedName>
</protein>
<evidence type="ECO:0000313" key="3">
    <source>
        <dbReference type="Proteomes" id="UP000255236"/>
    </source>
</evidence>
<keyword evidence="3" id="KW-1185">Reference proteome</keyword>
<accession>A0A380L620</accession>